<keyword evidence="4" id="KW-0479">Metal-binding</keyword>
<keyword evidence="5" id="KW-0460">Magnesium</keyword>
<accession>A0A0A3J0J4</accession>
<organism evidence="7 8">
    <name type="scientific">Ureibacillus massiliensis 4400831 = CIP 108448 = CCUG 49529</name>
    <dbReference type="NCBI Taxonomy" id="1211035"/>
    <lineage>
        <taxon>Bacteria</taxon>
        <taxon>Bacillati</taxon>
        <taxon>Bacillota</taxon>
        <taxon>Bacilli</taxon>
        <taxon>Bacillales</taxon>
        <taxon>Caryophanaceae</taxon>
        <taxon>Ureibacillus</taxon>
    </lineage>
</organism>
<comment type="similarity">
    <text evidence="2 6">Belongs to the FPP/GGPP synthase family.</text>
</comment>
<evidence type="ECO:0000256" key="6">
    <source>
        <dbReference type="RuleBase" id="RU004466"/>
    </source>
</evidence>
<dbReference type="Pfam" id="PF00348">
    <property type="entry name" value="polyprenyl_synt"/>
    <property type="match status" value="1"/>
</dbReference>
<evidence type="ECO:0000256" key="1">
    <source>
        <dbReference type="ARBA" id="ARBA00001946"/>
    </source>
</evidence>
<keyword evidence="8" id="KW-1185">Reference proteome</keyword>
<dbReference type="AlphaFoldDB" id="A0A0A3J0J4"/>
<dbReference type="InterPro" id="IPR033965">
    <property type="entry name" value="ComQ"/>
</dbReference>
<proteinExistence type="inferred from homology"/>
<dbReference type="InterPro" id="IPR008949">
    <property type="entry name" value="Isoprenoid_synthase_dom_sf"/>
</dbReference>
<dbReference type="CDD" id="cd00867">
    <property type="entry name" value="Trans_IPPS"/>
    <property type="match status" value="1"/>
</dbReference>
<sequence length="288" mass="33091">MKTIIQMTPNLQNHLRSQLLQYIDTKKDHPMIFGNLCVLHYSEFTEEFNPEIYRIAAAVELLVLSFDIIDDLQDQDTSNIWTTTPDLSMNAALAMIFILSNVILESNFKHKHHARNILDMYALDSINGQQLDLLNSCQSEESYLNMVSLKSGSLVTLSCLVGVVLAQGDIDIRVKEYSNLIGVIQQIENDISDVQSINGKNDLLNKKYSLPIIYIFEKQNDVSKHLEDYYQGLVTTMDIDFVKKELFFGGALHYAKAIRNMYRIKALEYVENVTMKEESKEYIKNLMK</sequence>
<evidence type="ECO:0000313" key="8">
    <source>
        <dbReference type="Proteomes" id="UP000030595"/>
    </source>
</evidence>
<dbReference type="eggNOG" id="COG0142">
    <property type="taxonomic scope" value="Bacteria"/>
</dbReference>
<dbReference type="SUPFAM" id="SSF48576">
    <property type="entry name" value="Terpenoid synthases"/>
    <property type="match status" value="1"/>
</dbReference>
<dbReference type="PANTHER" id="PTHR12001:SF69">
    <property type="entry name" value="ALL TRANS-POLYPRENYL-DIPHOSPHATE SYNTHASE PDSS1"/>
    <property type="match status" value="1"/>
</dbReference>
<dbReference type="PANTHER" id="PTHR12001">
    <property type="entry name" value="GERANYLGERANYL PYROPHOSPHATE SYNTHASE"/>
    <property type="match status" value="1"/>
</dbReference>
<name>A0A0A3J0J4_9BACL</name>
<evidence type="ECO:0000256" key="4">
    <source>
        <dbReference type="ARBA" id="ARBA00022723"/>
    </source>
</evidence>
<reference evidence="7 8" key="1">
    <citation type="submission" date="2014-02" db="EMBL/GenBank/DDBJ databases">
        <title>Draft genome sequence of Lysinibacillus massiliensis CCUG 49529.</title>
        <authorList>
            <person name="Zhang F."/>
            <person name="Wang G."/>
            <person name="Zhang L."/>
        </authorList>
    </citation>
    <scope>NUCLEOTIDE SEQUENCE [LARGE SCALE GENOMIC DNA]</scope>
    <source>
        <strain evidence="7 8">CCUG 49529</strain>
    </source>
</reference>
<evidence type="ECO:0000256" key="2">
    <source>
        <dbReference type="ARBA" id="ARBA00006706"/>
    </source>
</evidence>
<dbReference type="Proteomes" id="UP000030595">
    <property type="component" value="Unassembled WGS sequence"/>
</dbReference>
<dbReference type="EMBL" id="JPVQ01000019">
    <property type="protein sequence ID" value="KGR90471.1"/>
    <property type="molecule type" value="Genomic_DNA"/>
</dbReference>
<dbReference type="GO" id="GO:0046872">
    <property type="term" value="F:metal ion binding"/>
    <property type="evidence" value="ECO:0007669"/>
    <property type="project" value="UniProtKB-KW"/>
</dbReference>
<evidence type="ECO:0000256" key="5">
    <source>
        <dbReference type="ARBA" id="ARBA00022842"/>
    </source>
</evidence>
<dbReference type="GO" id="GO:0008299">
    <property type="term" value="P:isoprenoid biosynthetic process"/>
    <property type="evidence" value="ECO:0007669"/>
    <property type="project" value="InterPro"/>
</dbReference>
<evidence type="ECO:0000313" key="7">
    <source>
        <dbReference type="EMBL" id="KGR90471.1"/>
    </source>
</evidence>
<evidence type="ECO:0000256" key="3">
    <source>
        <dbReference type="ARBA" id="ARBA00022679"/>
    </source>
</evidence>
<dbReference type="GO" id="GO:0004659">
    <property type="term" value="F:prenyltransferase activity"/>
    <property type="evidence" value="ECO:0007669"/>
    <property type="project" value="InterPro"/>
</dbReference>
<protein>
    <submittedName>
        <fullName evidence="7">Uncharacterized protein</fullName>
    </submittedName>
</protein>
<comment type="cofactor">
    <cofactor evidence="1">
        <name>Mg(2+)</name>
        <dbReference type="ChEBI" id="CHEBI:18420"/>
    </cofactor>
</comment>
<dbReference type="InterPro" id="IPR000092">
    <property type="entry name" value="Polyprenyl_synt"/>
</dbReference>
<dbReference type="SFLD" id="SFLDG01211">
    <property type="entry name" value="Competence_Regulatory_Protein"/>
    <property type="match status" value="1"/>
</dbReference>
<dbReference type="SFLD" id="SFLDS00005">
    <property type="entry name" value="Isoprenoid_Synthase_Type_I"/>
    <property type="match status" value="1"/>
</dbReference>
<comment type="caution">
    <text evidence="7">The sequence shown here is derived from an EMBL/GenBank/DDBJ whole genome shotgun (WGS) entry which is preliminary data.</text>
</comment>
<dbReference type="Gene3D" id="1.10.600.10">
    <property type="entry name" value="Farnesyl Diphosphate Synthase"/>
    <property type="match status" value="1"/>
</dbReference>
<gene>
    <name evidence="7" type="ORF">CD30_11710</name>
</gene>
<keyword evidence="3 6" id="KW-0808">Transferase</keyword>